<dbReference type="AlphaFoldDB" id="A0A024GRA4"/>
<dbReference type="InterPro" id="IPR001251">
    <property type="entry name" value="CRAL-TRIO_dom"/>
</dbReference>
<accession>A0A024GRA4</accession>
<reference evidence="3 4" key="1">
    <citation type="submission" date="2012-05" db="EMBL/GenBank/DDBJ databases">
        <title>Recombination and specialization in a pathogen metapopulation.</title>
        <authorList>
            <person name="Gardiner A."/>
            <person name="Kemen E."/>
            <person name="Schultz-Larsen T."/>
            <person name="MacLean D."/>
            <person name="Van Oosterhout C."/>
            <person name="Jones J.D.G."/>
        </authorList>
    </citation>
    <scope>NUCLEOTIDE SEQUENCE [LARGE SCALE GENOMIC DNA]</scope>
    <source>
        <strain evidence="3 4">Ac Nc2</strain>
    </source>
</reference>
<dbReference type="PROSITE" id="PS50191">
    <property type="entry name" value="CRAL_TRIO"/>
    <property type="match status" value="1"/>
</dbReference>
<dbReference type="SUPFAM" id="SSF52087">
    <property type="entry name" value="CRAL/TRIO domain"/>
    <property type="match status" value="1"/>
</dbReference>
<dbReference type="PANTHER" id="PTHR45657:SF1">
    <property type="entry name" value="CRAL-TRIO DOMAIN-CONTAINING PROTEIN YKL091C-RELATED"/>
    <property type="match status" value="1"/>
</dbReference>
<dbReference type="STRING" id="65357.A0A024GRA4"/>
<protein>
    <recommendedName>
        <fullName evidence="2">CRAL-TRIO domain-containing protein</fullName>
    </recommendedName>
</protein>
<feature type="region of interest" description="Disordered" evidence="1">
    <location>
        <begin position="18"/>
        <end position="61"/>
    </location>
</feature>
<dbReference type="PANTHER" id="PTHR45657">
    <property type="entry name" value="CRAL-TRIO DOMAIN-CONTAINING PROTEIN YKL091C-RELATED"/>
    <property type="match status" value="1"/>
</dbReference>
<dbReference type="CDD" id="cd00170">
    <property type="entry name" value="SEC14"/>
    <property type="match status" value="1"/>
</dbReference>
<dbReference type="Pfam" id="PF00650">
    <property type="entry name" value="CRAL_TRIO"/>
    <property type="match status" value="1"/>
</dbReference>
<dbReference type="OrthoDB" id="1434354at2759"/>
<organism evidence="3 4">
    <name type="scientific">Albugo candida</name>
    <dbReference type="NCBI Taxonomy" id="65357"/>
    <lineage>
        <taxon>Eukaryota</taxon>
        <taxon>Sar</taxon>
        <taxon>Stramenopiles</taxon>
        <taxon>Oomycota</taxon>
        <taxon>Peronosporomycetes</taxon>
        <taxon>Albuginales</taxon>
        <taxon>Albuginaceae</taxon>
        <taxon>Albugo</taxon>
    </lineage>
</organism>
<dbReference type="CDD" id="cd00821">
    <property type="entry name" value="PH"/>
    <property type="match status" value="1"/>
</dbReference>
<dbReference type="InterPro" id="IPR036273">
    <property type="entry name" value="CRAL/TRIO_N_dom_sf"/>
</dbReference>
<keyword evidence="4" id="KW-1185">Reference proteome</keyword>
<name>A0A024GRA4_9STRA</name>
<dbReference type="Proteomes" id="UP000053237">
    <property type="component" value="Unassembled WGS sequence"/>
</dbReference>
<evidence type="ECO:0000313" key="4">
    <source>
        <dbReference type="Proteomes" id="UP000053237"/>
    </source>
</evidence>
<feature type="domain" description="CRAL-TRIO" evidence="2">
    <location>
        <begin position="460"/>
        <end position="643"/>
    </location>
</feature>
<gene>
    <name evidence="3" type="ORF">BN9_103420</name>
</gene>
<feature type="compositionally biased region" description="Polar residues" evidence="1">
    <location>
        <begin position="29"/>
        <end position="49"/>
    </location>
</feature>
<comment type="caution">
    <text evidence="3">The sequence shown here is derived from an EMBL/GenBank/DDBJ whole genome shotgun (WGS) entry which is preliminary data.</text>
</comment>
<dbReference type="SMART" id="SM00516">
    <property type="entry name" value="SEC14"/>
    <property type="match status" value="1"/>
</dbReference>
<proteinExistence type="predicted"/>
<dbReference type="InterPro" id="IPR011993">
    <property type="entry name" value="PH-like_dom_sf"/>
</dbReference>
<dbReference type="Gene3D" id="3.40.525.10">
    <property type="entry name" value="CRAL-TRIO lipid binding domain"/>
    <property type="match status" value="1"/>
</dbReference>
<evidence type="ECO:0000256" key="1">
    <source>
        <dbReference type="SAM" id="MobiDB-lite"/>
    </source>
</evidence>
<dbReference type="EMBL" id="CAIX01000271">
    <property type="protein sequence ID" value="CCI49088.1"/>
    <property type="molecule type" value="Genomic_DNA"/>
</dbReference>
<dbReference type="InterPro" id="IPR051026">
    <property type="entry name" value="PI/PC_transfer"/>
</dbReference>
<evidence type="ECO:0000259" key="2">
    <source>
        <dbReference type="PROSITE" id="PS50191"/>
    </source>
</evidence>
<dbReference type="SUPFAM" id="SSF46938">
    <property type="entry name" value="CRAL/TRIO N-terminal domain"/>
    <property type="match status" value="1"/>
</dbReference>
<dbReference type="SUPFAM" id="SSF50729">
    <property type="entry name" value="PH domain-like"/>
    <property type="match status" value="1"/>
</dbReference>
<evidence type="ECO:0000313" key="3">
    <source>
        <dbReference type="EMBL" id="CCI49088.1"/>
    </source>
</evidence>
<sequence length="688" mass="77409">MRVCDLCVRQLIQKRAGYRSSRTSKDMDNSSGKAASLQSQNASEISNVNVKAESDEDEKARCVSNGRGITRDSQMSNSEPMAIASDENAEKNESESLCGILYSCILEEQANIMDEILYLGTFRMAGHSFASRSMSANVALWKDRMFMLTPAELLCFKNSEDTTALGEVRTCIHLTDILHVEVNDQFPRILTIVRSDGRFCRLRAKTAEQCAEIRQVLNRARAMFEDAMHRLHRGIRPNDFCISCVTIQHESSLPETVVASSPAFGDRLQVDMYPSSILRFYVNGPYANGMALVSSETLVDVNGAIGKDVVVESETLCTAPSDQGVLYTHIRSTQLHCDSSIEFWSLGVWGLYISLTLAFHLQNHSLFVPMTCALIMSSFVWRNPLPLSLMAATRRLQHVSRFQVVCTRIVAGPTENDTADSPVSDAEVDARFVEACGGDMEEAKRRYKQTLNWRMEHNMDNALLRPLAHFSIMKQAHANYIHKRGKKGHLVTFEHLGSMKASREHWLRHGISEKDAIMYHMISQEFLWRVLDPRPFPNGTQIKVVDLQGISMADVGGEVFAYMKTLGQTVAEYNPERIFFMIVLNPPSWFSLIWKLVSPLVDPKTRERVQVLRGEKDIARGLLECIDEENLPQQYGGTCQCEGGCISGSPEEKDFHEYMAKVNAGEECADVLEALCAKYRFIVDDFEV</sequence>
<dbReference type="InParanoid" id="A0A024GRA4"/>
<dbReference type="InterPro" id="IPR036865">
    <property type="entry name" value="CRAL-TRIO_dom_sf"/>
</dbReference>
<dbReference type="Gene3D" id="2.30.29.30">
    <property type="entry name" value="Pleckstrin-homology domain (PH domain)/Phosphotyrosine-binding domain (PTB)"/>
    <property type="match status" value="1"/>
</dbReference>